<gene>
    <name evidence="2" type="ORF">AQUCO_07600031v1</name>
</gene>
<proteinExistence type="predicted"/>
<accession>A0A2G5C8G7</accession>
<organism evidence="2 3">
    <name type="scientific">Aquilegia coerulea</name>
    <name type="common">Rocky mountain columbine</name>
    <dbReference type="NCBI Taxonomy" id="218851"/>
    <lineage>
        <taxon>Eukaryota</taxon>
        <taxon>Viridiplantae</taxon>
        <taxon>Streptophyta</taxon>
        <taxon>Embryophyta</taxon>
        <taxon>Tracheophyta</taxon>
        <taxon>Spermatophyta</taxon>
        <taxon>Magnoliopsida</taxon>
        <taxon>Ranunculales</taxon>
        <taxon>Ranunculaceae</taxon>
        <taxon>Thalictroideae</taxon>
        <taxon>Aquilegia</taxon>
    </lineage>
</organism>
<keyword evidence="1" id="KW-0812">Transmembrane</keyword>
<protein>
    <submittedName>
        <fullName evidence="2">Uncharacterized protein</fullName>
    </submittedName>
</protein>
<dbReference type="PANTHER" id="PTHR36369:SF1">
    <property type="entry name" value="TRANSMEMBRANE PROTEIN"/>
    <property type="match status" value="1"/>
</dbReference>
<evidence type="ECO:0000256" key="1">
    <source>
        <dbReference type="SAM" id="Phobius"/>
    </source>
</evidence>
<evidence type="ECO:0000313" key="3">
    <source>
        <dbReference type="Proteomes" id="UP000230069"/>
    </source>
</evidence>
<sequence>MDVIMLETQLDPFFLNHLANFDFLNFISSLWTWVAVLAAAALSLWKIKSTVVVVVVVDSGSNNSQSSATTNKSDGGYVLLHQQQLQPAHEEKEEEINKLVRKSVTPSSCDSCVMYAQVNKVDGLTKNKFTDVYLEENVNDDGDDGTIVVDHEARNVEDINCNYNYIVRRVCSLESFEGKYVIRRNVDLGWYRYQDIAALSGSVVKLWDGERW</sequence>
<dbReference type="PANTHER" id="PTHR36369">
    <property type="entry name" value="TRANSMEMBRANE PROTEIN"/>
    <property type="match status" value="1"/>
</dbReference>
<keyword evidence="1" id="KW-0472">Membrane</keyword>
<dbReference type="InParanoid" id="A0A2G5C8G7"/>
<dbReference type="FunCoup" id="A0A2G5C8G7">
    <property type="interactions" value="176"/>
</dbReference>
<keyword evidence="1" id="KW-1133">Transmembrane helix</keyword>
<keyword evidence="3" id="KW-1185">Reference proteome</keyword>
<dbReference type="EMBL" id="KZ305093">
    <property type="protein sequence ID" value="PIA27578.1"/>
    <property type="molecule type" value="Genomic_DNA"/>
</dbReference>
<evidence type="ECO:0000313" key="2">
    <source>
        <dbReference type="EMBL" id="PIA27578.1"/>
    </source>
</evidence>
<dbReference type="AlphaFoldDB" id="A0A2G5C8G7"/>
<dbReference type="Proteomes" id="UP000230069">
    <property type="component" value="Unassembled WGS sequence"/>
</dbReference>
<reference evidence="2 3" key="1">
    <citation type="submission" date="2017-09" db="EMBL/GenBank/DDBJ databases">
        <title>WGS assembly of Aquilegia coerulea Goldsmith.</title>
        <authorList>
            <person name="Hodges S."/>
            <person name="Kramer E."/>
            <person name="Nordborg M."/>
            <person name="Tomkins J."/>
            <person name="Borevitz J."/>
            <person name="Derieg N."/>
            <person name="Yan J."/>
            <person name="Mihaltcheva S."/>
            <person name="Hayes R.D."/>
            <person name="Rokhsar D."/>
        </authorList>
    </citation>
    <scope>NUCLEOTIDE SEQUENCE [LARGE SCALE GENOMIC DNA]</scope>
    <source>
        <strain evidence="3">cv. Goldsmith</strain>
    </source>
</reference>
<feature type="transmembrane region" description="Helical" evidence="1">
    <location>
        <begin position="23"/>
        <end position="45"/>
    </location>
</feature>
<dbReference type="OrthoDB" id="1921606at2759"/>
<name>A0A2G5C8G7_AQUCA</name>